<dbReference type="PIRSF" id="PIRSF007531">
    <property type="entry name" value="CPT"/>
    <property type="match status" value="1"/>
</dbReference>
<gene>
    <name evidence="1" type="ORF">RM423_23280</name>
</gene>
<name>A0ABU2JHP2_9ACTN</name>
<proteinExistence type="predicted"/>
<dbReference type="EMBL" id="JAVREH010000084">
    <property type="protein sequence ID" value="MDT0264291.1"/>
    <property type="molecule type" value="Genomic_DNA"/>
</dbReference>
<dbReference type="Pfam" id="PF07931">
    <property type="entry name" value="CPT"/>
    <property type="match status" value="1"/>
</dbReference>
<keyword evidence="2" id="KW-1185">Reference proteome</keyword>
<organism evidence="1 2">
    <name type="scientific">Jatrophihabitans lederbergiae</name>
    <dbReference type="NCBI Taxonomy" id="3075547"/>
    <lineage>
        <taxon>Bacteria</taxon>
        <taxon>Bacillati</taxon>
        <taxon>Actinomycetota</taxon>
        <taxon>Actinomycetes</taxon>
        <taxon>Jatrophihabitantales</taxon>
        <taxon>Jatrophihabitantaceae</taxon>
        <taxon>Jatrophihabitans</taxon>
    </lineage>
</organism>
<evidence type="ECO:0000313" key="2">
    <source>
        <dbReference type="Proteomes" id="UP001183176"/>
    </source>
</evidence>
<sequence>MVDAGRVILLNGASSSGKSSLARRLQASLDVPFLHVSSDQWVEAGVIPQRRDDEGPFNWVDSMRPRFFDGFHRTIAAMAAAGNNLIVDHIIEYPPWRAQLAQLLTGLDVFVVAVVCDPLELQRRELCRGDRRSGEALAHLHENRIHELGPVDFSVDTTAGITTTLTHTVIAAWEQRSGPSALFYPGGR</sequence>
<dbReference type="InterPro" id="IPR012853">
    <property type="entry name" value="CPT"/>
</dbReference>
<evidence type="ECO:0000313" key="1">
    <source>
        <dbReference type="EMBL" id="MDT0264291.1"/>
    </source>
</evidence>
<dbReference type="RefSeq" id="WP_311425430.1">
    <property type="nucleotide sequence ID" value="NZ_JAVREH010000084.1"/>
</dbReference>
<accession>A0ABU2JHP2</accession>
<dbReference type="SUPFAM" id="SSF52540">
    <property type="entry name" value="P-loop containing nucleoside triphosphate hydrolases"/>
    <property type="match status" value="1"/>
</dbReference>
<protein>
    <submittedName>
        <fullName evidence="1">AAA family ATPase</fullName>
    </submittedName>
</protein>
<reference evidence="2" key="1">
    <citation type="submission" date="2023-07" db="EMBL/GenBank/DDBJ databases">
        <title>30 novel species of actinomycetes from the DSMZ collection.</title>
        <authorList>
            <person name="Nouioui I."/>
        </authorList>
    </citation>
    <scope>NUCLEOTIDE SEQUENCE [LARGE SCALE GENOMIC DNA]</scope>
    <source>
        <strain evidence="2">DSM 44399</strain>
    </source>
</reference>
<dbReference type="InterPro" id="IPR027417">
    <property type="entry name" value="P-loop_NTPase"/>
</dbReference>
<dbReference type="Proteomes" id="UP001183176">
    <property type="component" value="Unassembled WGS sequence"/>
</dbReference>
<dbReference type="Gene3D" id="3.40.50.300">
    <property type="entry name" value="P-loop containing nucleotide triphosphate hydrolases"/>
    <property type="match status" value="1"/>
</dbReference>
<comment type="caution">
    <text evidence="1">The sequence shown here is derived from an EMBL/GenBank/DDBJ whole genome shotgun (WGS) entry which is preliminary data.</text>
</comment>